<sequence>MAEEVKNAEEATEQQAAEQEERDTGGQKIMCFVSKEMVPINQTVELEYMPGKKVRVMPKYVKFELEESAL</sequence>
<organism evidence="2 3">
    <name type="scientific">Bradymonas sediminis</name>
    <dbReference type="NCBI Taxonomy" id="1548548"/>
    <lineage>
        <taxon>Bacteria</taxon>
        <taxon>Deltaproteobacteria</taxon>
        <taxon>Bradymonadales</taxon>
        <taxon>Bradymonadaceae</taxon>
        <taxon>Bradymonas</taxon>
    </lineage>
</organism>
<evidence type="ECO:0000313" key="2">
    <source>
        <dbReference type="EMBL" id="AWV89536.1"/>
    </source>
</evidence>
<proteinExistence type="predicted"/>
<name>A0A2Z4FLA9_9DELT</name>
<gene>
    <name evidence="2" type="ORF">DN745_09355</name>
</gene>
<dbReference type="Proteomes" id="UP000249799">
    <property type="component" value="Chromosome"/>
</dbReference>
<dbReference type="AlphaFoldDB" id="A0A2Z4FLA9"/>
<evidence type="ECO:0000256" key="1">
    <source>
        <dbReference type="SAM" id="MobiDB-lite"/>
    </source>
</evidence>
<dbReference type="RefSeq" id="WP_111334260.1">
    <property type="nucleotide sequence ID" value="NZ_CP030032.1"/>
</dbReference>
<evidence type="ECO:0000313" key="3">
    <source>
        <dbReference type="Proteomes" id="UP000249799"/>
    </source>
</evidence>
<dbReference type="KEGG" id="bsed:DN745_09355"/>
<protein>
    <submittedName>
        <fullName evidence="2">Uncharacterized protein</fullName>
    </submittedName>
</protein>
<accession>A0A2Z4FLA9</accession>
<dbReference type="EMBL" id="CP030032">
    <property type="protein sequence ID" value="AWV89536.1"/>
    <property type="molecule type" value="Genomic_DNA"/>
</dbReference>
<keyword evidence="3" id="KW-1185">Reference proteome</keyword>
<feature type="region of interest" description="Disordered" evidence="1">
    <location>
        <begin position="1"/>
        <end position="26"/>
    </location>
</feature>
<reference evidence="2 3" key="1">
    <citation type="submission" date="2018-06" db="EMBL/GenBank/DDBJ databases">
        <title>Lujinxingia sediminis gen. nov. sp. nov., a new facultative anaerobic member of the class Deltaproteobacteria, and proposal of Lujinxingaceae fam. nov.</title>
        <authorList>
            <person name="Guo L.-Y."/>
            <person name="Li C.-M."/>
            <person name="Wang S."/>
            <person name="Du Z.-J."/>
        </authorList>
    </citation>
    <scope>NUCLEOTIDE SEQUENCE [LARGE SCALE GENOMIC DNA]</scope>
    <source>
        <strain evidence="2 3">FA350</strain>
    </source>
</reference>
<dbReference type="OrthoDB" id="5519994at2"/>